<accession>A0A8K0LAL8</accession>
<evidence type="ECO:0000259" key="11">
    <source>
        <dbReference type="Pfam" id="PF13802"/>
    </source>
</evidence>
<dbReference type="EMBL" id="JAESVG020000002">
    <property type="protein sequence ID" value="KAG8630580.1"/>
    <property type="molecule type" value="Genomic_DNA"/>
</dbReference>
<dbReference type="InterPro" id="IPR030459">
    <property type="entry name" value="Glyco_hydro_31_CS"/>
</dbReference>
<dbReference type="GO" id="GO:0004558">
    <property type="term" value="F:alpha-1,4-glucosidase activity"/>
    <property type="evidence" value="ECO:0007669"/>
    <property type="project" value="UniProtKB-EC"/>
</dbReference>
<dbReference type="OrthoDB" id="5839090at2759"/>
<dbReference type="Proteomes" id="UP000809789">
    <property type="component" value="Unassembled WGS sequence"/>
</dbReference>
<dbReference type="InterPro" id="IPR011013">
    <property type="entry name" value="Gal_mutarotase_sf_dom"/>
</dbReference>
<evidence type="ECO:0000256" key="8">
    <source>
        <dbReference type="ARBA" id="ARBA00041343"/>
    </source>
</evidence>
<evidence type="ECO:0000256" key="5">
    <source>
        <dbReference type="ARBA" id="ARBA00022801"/>
    </source>
</evidence>
<name>A0A8K0LAL8_9PEZI</name>
<dbReference type="Gene3D" id="2.60.40.1180">
    <property type="entry name" value="Golgi alpha-mannosidase II"/>
    <property type="match status" value="2"/>
</dbReference>
<feature type="domain" description="Glycoside hydrolase family 31 N-terminal" evidence="11">
    <location>
        <begin position="209"/>
        <end position="305"/>
    </location>
</feature>
<evidence type="ECO:0000313" key="14">
    <source>
        <dbReference type="Proteomes" id="UP000809789"/>
    </source>
</evidence>
<dbReference type="Pfam" id="PF13802">
    <property type="entry name" value="Gal_mutarotas_2"/>
    <property type="match status" value="1"/>
</dbReference>
<evidence type="ECO:0000256" key="6">
    <source>
        <dbReference type="ARBA" id="ARBA00023180"/>
    </source>
</evidence>
<evidence type="ECO:0000256" key="2">
    <source>
        <dbReference type="ARBA" id="ARBA00007806"/>
    </source>
</evidence>
<dbReference type="AlphaFoldDB" id="A0A8K0LAL8"/>
<dbReference type="CDD" id="cd06602">
    <property type="entry name" value="GH31_MGAM_SI_GAA"/>
    <property type="match status" value="1"/>
</dbReference>
<comment type="caution">
    <text evidence="13">The sequence shown here is derived from an EMBL/GenBank/DDBJ whole genome shotgun (WGS) entry which is preliminary data.</text>
</comment>
<evidence type="ECO:0000313" key="13">
    <source>
        <dbReference type="EMBL" id="KAG8630580.1"/>
    </source>
</evidence>
<dbReference type="Gene3D" id="3.20.20.80">
    <property type="entry name" value="Glycosidases"/>
    <property type="match status" value="2"/>
</dbReference>
<keyword evidence="4" id="KW-0732">Signal</keyword>
<organism evidence="13 14">
    <name type="scientific">Elsinoe batatas</name>
    <dbReference type="NCBI Taxonomy" id="2601811"/>
    <lineage>
        <taxon>Eukaryota</taxon>
        <taxon>Fungi</taxon>
        <taxon>Dikarya</taxon>
        <taxon>Ascomycota</taxon>
        <taxon>Pezizomycotina</taxon>
        <taxon>Dothideomycetes</taxon>
        <taxon>Dothideomycetidae</taxon>
        <taxon>Myriangiales</taxon>
        <taxon>Elsinoaceae</taxon>
        <taxon>Elsinoe</taxon>
    </lineage>
</organism>
<evidence type="ECO:0000259" key="12">
    <source>
        <dbReference type="Pfam" id="PF21365"/>
    </source>
</evidence>
<feature type="domain" description="Glycoside hydrolase family 31 TIM barrel" evidence="10">
    <location>
        <begin position="386"/>
        <end position="815"/>
    </location>
</feature>
<dbReference type="InterPro" id="IPR030458">
    <property type="entry name" value="Glyco_hydro_31_AS"/>
</dbReference>
<dbReference type="CDD" id="cd14752">
    <property type="entry name" value="GH31_N"/>
    <property type="match status" value="1"/>
</dbReference>
<evidence type="ECO:0000256" key="9">
    <source>
        <dbReference type="RuleBase" id="RU361185"/>
    </source>
</evidence>
<evidence type="ECO:0000256" key="3">
    <source>
        <dbReference type="ARBA" id="ARBA00012741"/>
    </source>
</evidence>
<dbReference type="InterPro" id="IPR048395">
    <property type="entry name" value="Glyco_hydro_31_C"/>
</dbReference>
<dbReference type="FunFam" id="3.20.20.80:FF:000138">
    <property type="entry name" value="Putative alpha-glucosidase AgdA"/>
    <property type="match status" value="1"/>
</dbReference>
<dbReference type="SUPFAM" id="SSF74650">
    <property type="entry name" value="Galactose mutarotase-like"/>
    <property type="match status" value="1"/>
</dbReference>
<comment type="similarity">
    <text evidence="2 9">Belongs to the glycosyl hydrolase 31 family.</text>
</comment>
<evidence type="ECO:0000259" key="10">
    <source>
        <dbReference type="Pfam" id="PF01055"/>
    </source>
</evidence>
<feature type="domain" description="Glycosyl hydrolase family 31 C-terminal" evidence="12">
    <location>
        <begin position="823"/>
        <end position="915"/>
    </location>
</feature>
<keyword evidence="6" id="KW-0325">Glycoprotein</keyword>
<dbReference type="PANTHER" id="PTHR22762">
    <property type="entry name" value="ALPHA-GLUCOSIDASE"/>
    <property type="match status" value="1"/>
</dbReference>
<dbReference type="PROSITE" id="PS00129">
    <property type="entry name" value="GLYCOSYL_HYDROL_F31_1"/>
    <property type="match status" value="1"/>
</dbReference>
<gene>
    <name evidence="13" type="ORF">KVT40_002199</name>
</gene>
<dbReference type="PANTHER" id="PTHR22762:SF133">
    <property type="entry name" value="P-TYPE DOMAIN-CONTAINING PROTEIN"/>
    <property type="match status" value="1"/>
</dbReference>
<dbReference type="FunFam" id="2.60.40.1180:FF:000001">
    <property type="entry name" value="Maltase-glucoamylase, intestinal"/>
    <property type="match status" value="1"/>
</dbReference>
<keyword evidence="5 9" id="KW-0378">Hydrolase</keyword>
<dbReference type="EC" id="3.2.1.20" evidence="3"/>
<dbReference type="GO" id="GO:0030246">
    <property type="term" value="F:carbohydrate binding"/>
    <property type="evidence" value="ECO:0007669"/>
    <property type="project" value="InterPro"/>
</dbReference>
<comment type="catalytic activity">
    <reaction evidence="1">
        <text>Hydrolysis of terminal, non-reducing (1-&gt;4)-linked alpha-D-glucose residues with release of alpha-D-glucose.</text>
        <dbReference type="EC" id="3.2.1.20"/>
    </reaction>
</comment>
<evidence type="ECO:0000256" key="4">
    <source>
        <dbReference type="ARBA" id="ARBA00022729"/>
    </source>
</evidence>
<dbReference type="PROSITE" id="PS00707">
    <property type="entry name" value="GLYCOSYL_HYDROL_F31_2"/>
    <property type="match status" value="1"/>
</dbReference>
<dbReference type="InterPro" id="IPR013780">
    <property type="entry name" value="Glyco_hydro_b"/>
</dbReference>
<dbReference type="InterPro" id="IPR017853">
    <property type="entry name" value="GH"/>
</dbReference>
<keyword evidence="14" id="KW-1185">Reference proteome</keyword>
<dbReference type="SUPFAM" id="SSF51445">
    <property type="entry name" value="(Trans)glycosidases"/>
    <property type="match status" value="1"/>
</dbReference>
<dbReference type="InterPro" id="IPR000322">
    <property type="entry name" value="Glyco_hydro_31_TIM"/>
</dbReference>
<dbReference type="Gene3D" id="2.60.40.1760">
    <property type="entry name" value="glycosyl hydrolase (family 31)"/>
    <property type="match status" value="1"/>
</dbReference>
<keyword evidence="7 9" id="KW-0326">Glycosidase</keyword>
<reference evidence="13" key="1">
    <citation type="submission" date="2021-07" db="EMBL/GenBank/DDBJ databases">
        <title>Elsinoe batatas strain:CRI-CJ2 Genome sequencing and assembly.</title>
        <authorList>
            <person name="Huang L."/>
        </authorList>
    </citation>
    <scope>NUCLEOTIDE SEQUENCE</scope>
    <source>
        <strain evidence="13">CRI-CJ2</strain>
    </source>
</reference>
<dbReference type="InterPro" id="IPR025887">
    <property type="entry name" value="Glyco_hydro_31_N_dom"/>
</dbReference>
<dbReference type="SUPFAM" id="SSF51011">
    <property type="entry name" value="Glycosyl hydrolase domain"/>
    <property type="match status" value="1"/>
</dbReference>
<protein>
    <recommendedName>
        <fullName evidence="3">alpha-glucosidase</fullName>
        <ecNumber evidence="3">3.2.1.20</ecNumber>
    </recommendedName>
    <alternativeName>
        <fullName evidence="8">Maltase</fullName>
    </alternativeName>
</protein>
<evidence type="ECO:0000256" key="1">
    <source>
        <dbReference type="ARBA" id="ARBA00001657"/>
    </source>
</evidence>
<dbReference type="GO" id="GO:0005975">
    <property type="term" value="P:carbohydrate metabolic process"/>
    <property type="evidence" value="ECO:0007669"/>
    <property type="project" value="InterPro"/>
</dbReference>
<dbReference type="Pfam" id="PF01055">
    <property type="entry name" value="Glyco_hydro_31_2nd"/>
    <property type="match status" value="1"/>
</dbReference>
<sequence length="1043" mass="115999">MPVRRLARRPLRVLALALVALVLVLLFETPRHETRSSMRSSLFTRSTMGLGLWGTQNVLAESKADPVSPGPGTVSTGVATATIGGVETIYRPQYTPDASIALGAELLPNILDPEAVDAQTVCPGYVAEDVRKTKHGLRARLVLDGKPCNVYGTDIEELVLTVDYQTANRLSVNIKPAYIGTNNQSWFEIPDGFVLQPEHGRPVDNSEDTDLKLSWSNDPTFSFAVSRESTGDILFSTKGSKLVYEDQFIEFFTSLPENYNMYGMGEHFHALRLGNNYTATFYAADNGNPIDPNLYGSHPFYLETRYYEVDEKSRKRTLLTGDASADADYQSASHGLFYRNAHPLEARLNPTNLTWRALGGSIDLYFFDGPTQPEVTKQYQEAIGFPAMQQYWTLGFHQCRWGYKNWSMLEDVVTNFKNAQIPLETIWTDIDYMFQYRDFENDPNTFPYDTGRDLLKRLHANGQHYVPIVDSAIYIPNPDNASDAYPTYDRGHELDVYMKNPDGSEYIGAVWPGFTVFPDWLATNVTKWWTERMVFHYSKVDWDGIWIDMSEVASFCTGSCGSHSVSLNPSHPPFSLPGEPGQLQVDYPEQFNITNITEAASASALSSSQAAAASATAVSNSASATVHYIRTTVTPGVRQVVYPPYVINNVLGELGAHAVSPNATHASGVQEYDIHNLFGHSILQATYKALQSVSPTKRPFIIGRSTFAGSGRYAGHWGGDNNSKFYSMFFSISQALSMSLFGIPMFGPDVCGFSGNTDKELCARWMEVGAFFPFYRNHNILSAIDQEPYVWADVALASRSAMNTRYRLLPYMYTLLHLASSRGDTVMRALAWEFPHDPTLASIDTQFLLGPAILVTPVLEPNVRTVRGVFPGLDIGEVWYDWRNGSRVIARPGENVTLRAELTEINVHVRGGYVLALQGAGMTTRESRGLPWEVVVALDGRGRAKGEVYVDDGESVVQERTLWVEFKAGEGRVEVRAEGEWVERPGLGNVTVLGVGKRPKKVRFEGREVGFAYDAEVGRLMVGGLGERTKMGAFSRDWVLSWA</sequence>
<evidence type="ECO:0000256" key="7">
    <source>
        <dbReference type="ARBA" id="ARBA00023295"/>
    </source>
</evidence>
<proteinExistence type="inferred from homology"/>
<dbReference type="Pfam" id="PF21365">
    <property type="entry name" value="Glyco_hydro_31_3rd"/>
    <property type="match status" value="1"/>
</dbReference>